<reference evidence="7 8" key="1">
    <citation type="submission" date="2017-01" db="EMBL/GenBank/DDBJ databases">
        <title>Draft genome sequence of Bacillus oleronius.</title>
        <authorList>
            <person name="Allam M."/>
        </authorList>
    </citation>
    <scope>NUCLEOTIDE SEQUENCE [LARGE SCALE GENOMIC DNA]</scope>
    <source>
        <strain evidence="7 8">DSM 9356</strain>
    </source>
</reference>
<dbReference type="GO" id="GO:0005524">
    <property type="term" value="F:ATP binding"/>
    <property type="evidence" value="ECO:0007669"/>
    <property type="project" value="UniProtKB-KW"/>
</dbReference>
<dbReference type="CDD" id="cd03224">
    <property type="entry name" value="ABC_TM1139_LivF_branched"/>
    <property type="match status" value="1"/>
</dbReference>
<protein>
    <submittedName>
        <fullName evidence="7">Branched-chain amino acid ABC transporter ATP-binding protein</fullName>
    </submittedName>
</protein>
<evidence type="ECO:0000256" key="2">
    <source>
        <dbReference type="ARBA" id="ARBA00022448"/>
    </source>
</evidence>
<dbReference type="EMBL" id="MTLA01000452">
    <property type="protein sequence ID" value="OOP65793.1"/>
    <property type="molecule type" value="Genomic_DNA"/>
</dbReference>
<keyword evidence="4 7" id="KW-0067">ATP-binding</keyword>
<dbReference type="Gene3D" id="3.40.50.300">
    <property type="entry name" value="P-loop containing nucleotide triphosphate hydrolases"/>
    <property type="match status" value="1"/>
</dbReference>
<feature type="domain" description="ABC transporter" evidence="6">
    <location>
        <begin position="2"/>
        <end position="237"/>
    </location>
</feature>
<comment type="caution">
    <text evidence="7">The sequence shown here is derived from an EMBL/GenBank/DDBJ whole genome shotgun (WGS) entry which is preliminary data.</text>
</comment>
<keyword evidence="5" id="KW-0029">Amino-acid transport</keyword>
<dbReference type="InterPro" id="IPR003439">
    <property type="entry name" value="ABC_transporter-like_ATP-bd"/>
</dbReference>
<dbReference type="PROSITE" id="PS50893">
    <property type="entry name" value="ABC_TRANSPORTER_2"/>
    <property type="match status" value="1"/>
</dbReference>
<dbReference type="GO" id="GO:0016887">
    <property type="term" value="F:ATP hydrolysis activity"/>
    <property type="evidence" value="ECO:0007669"/>
    <property type="project" value="InterPro"/>
</dbReference>
<dbReference type="GO" id="GO:0015658">
    <property type="term" value="F:branched-chain amino acid transmembrane transporter activity"/>
    <property type="evidence" value="ECO:0007669"/>
    <property type="project" value="TreeGrafter"/>
</dbReference>
<evidence type="ECO:0000256" key="3">
    <source>
        <dbReference type="ARBA" id="ARBA00022741"/>
    </source>
</evidence>
<dbReference type="PANTHER" id="PTHR43820:SF4">
    <property type="entry name" value="HIGH-AFFINITY BRANCHED-CHAIN AMINO ACID TRANSPORT ATP-BINDING PROTEIN LIVF"/>
    <property type="match status" value="1"/>
</dbReference>
<organism evidence="7 8">
    <name type="scientific">Heyndrickxia oleronia</name>
    <dbReference type="NCBI Taxonomy" id="38875"/>
    <lineage>
        <taxon>Bacteria</taxon>
        <taxon>Bacillati</taxon>
        <taxon>Bacillota</taxon>
        <taxon>Bacilli</taxon>
        <taxon>Bacillales</taxon>
        <taxon>Bacillaceae</taxon>
        <taxon>Heyndrickxia</taxon>
    </lineage>
</organism>
<comment type="similarity">
    <text evidence="1">Belongs to the ABC transporter superfamily.</text>
</comment>
<evidence type="ECO:0000256" key="4">
    <source>
        <dbReference type="ARBA" id="ARBA00022840"/>
    </source>
</evidence>
<dbReference type="InterPro" id="IPR003593">
    <property type="entry name" value="AAA+_ATPase"/>
</dbReference>
<keyword evidence="2" id="KW-0813">Transport</keyword>
<dbReference type="PROSITE" id="PS00211">
    <property type="entry name" value="ABC_TRANSPORTER_1"/>
    <property type="match status" value="1"/>
</dbReference>
<evidence type="ECO:0000313" key="8">
    <source>
        <dbReference type="Proteomes" id="UP000189761"/>
    </source>
</evidence>
<accession>A0A8E2I438</accession>
<dbReference type="SUPFAM" id="SSF52540">
    <property type="entry name" value="P-loop containing nucleoside triphosphate hydrolases"/>
    <property type="match status" value="1"/>
</dbReference>
<dbReference type="Proteomes" id="UP000189761">
    <property type="component" value="Unassembled WGS sequence"/>
</dbReference>
<evidence type="ECO:0000256" key="1">
    <source>
        <dbReference type="ARBA" id="ARBA00005417"/>
    </source>
</evidence>
<dbReference type="AlphaFoldDB" id="A0A8E2I438"/>
<sequence>MLKVRNIHTYHGYLHVLKGVSFELSKGEIFAIVGSNGAGKSTLLGTICGLYRSKKGEILLENESVEAQKVESMIKKGVCLVPERRQIFDSLTVKENILLGAYHRYKKEKKAVMKEMDQCFELFPQLKSMEERLGGLLSGGEQQMLAIARGLMANPKLMLLDEPSLGLAPLIVKDIMNILIQLRDNFGTTIILVEQNVQSALKHSDRACVMERGEIIIEGFSKELLEDDRIKEAYLGKRHVG</sequence>
<dbReference type="SMART" id="SM00382">
    <property type="entry name" value="AAA"/>
    <property type="match status" value="1"/>
</dbReference>
<name>A0A8E2I438_9BACI</name>
<dbReference type="RefSeq" id="WP_078111426.1">
    <property type="nucleotide sequence ID" value="NZ_CP065424.1"/>
</dbReference>
<dbReference type="Pfam" id="PF00005">
    <property type="entry name" value="ABC_tran"/>
    <property type="match status" value="1"/>
</dbReference>
<proteinExistence type="inferred from homology"/>
<dbReference type="InterPro" id="IPR027417">
    <property type="entry name" value="P-loop_NTPase"/>
</dbReference>
<keyword evidence="3" id="KW-0547">Nucleotide-binding</keyword>
<dbReference type="InterPro" id="IPR052156">
    <property type="entry name" value="BCAA_Transport_ATP-bd_LivF"/>
</dbReference>
<gene>
    <name evidence="7" type="primary">livF</name>
    <name evidence="7" type="ORF">BWZ43_24355</name>
</gene>
<evidence type="ECO:0000313" key="7">
    <source>
        <dbReference type="EMBL" id="OOP65793.1"/>
    </source>
</evidence>
<evidence type="ECO:0000259" key="6">
    <source>
        <dbReference type="PROSITE" id="PS50893"/>
    </source>
</evidence>
<dbReference type="GO" id="GO:0015807">
    <property type="term" value="P:L-amino acid transport"/>
    <property type="evidence" value="ECO:0007669"/>
    <property type="project" value="TreeGrafter"/>
</dbReference>
<dbReference type="InterPro" id="IPR017871">
    <property type="entry name" value="ABC_transporter-like_CS"/>
</dbReference>
<evidence type="ECO:0000256" key="5">
    <source>
        <dbReference type="ARBA" id="ARBA00022970"/>
    </source>
</evidence>
<dbReference type="PANTHER" id="PTHR43820">
    <property type="entry name" value="HIGH-AFFINITY BRANCHED-CHAIN AMINO ACID TRANSPORT ATP-BINDING PROTEIN LIVF"/>
    <property type="match status" value="1"/>
</dbReference>
<keyword evidence="8" id="KW-1185">Reference proteome</keyword>